<keyword evidence="2" id="KW-0472">Membrane</keyword>
<evidence type="ECO:0000256" key="2">
    <source>
        <dbReference type="SAM" id="Phobius"/>
    </source>
</evidence>
<name>A0A177WWR4_BATDL</name>
<feature type="transmembrane region" description="Helical" evidence="2">
    <location>
        <begin position="268"/>
        <end position="291"/>
    </location>
</feature>
<reference evidence="3 4" key="1">
    <citation type="submission" date="2006-10" db="EMBL/GenBank/DDBJ databases">
        <title>The Genome Sequence of Batrachochytrium dendrobatidis JEL423.</title>
        <authorList>
            <consortium name="The Broad Institute Genome Sequencing Platform"/>
            <person name="Birren B."/>
            <person name="Lander E."/>
            <person name="Galagan J."/>
            <person name="Cuomo C."/>
            <person name="Devon K."/>
            <person name="Jaffe D."/>
            <person name="Butler J."/>
            <person name="Alvarez P."/>
            <person name="Gnerre S."/>
            <person name="Grabherr M."/>
            <person name="Kleber M."/>
            <person name="Mauceli E."/>
            <person name="Brockman W."/>
            <person name="Young S."/>
            <person name="LaButti K."/>
            <person name="Sykes S."/>
            <person name="DeCaprio D."/>
            <person name="Crawford M."/>
            <person name="Koehrsen M."/>
            <person name="Engels R."/>
            <person name="Montgomery P."/>
            <person name="Pearson M."/>
            <person name="Howarth C."/>
            <person name="Larson L."/>
            <person name="White J."/>
            <person name="O'Leary S."/>
            <person name="Kodira C."/>
            <person name="Zeng Q."/>
            <person name="Yandava C."/>
            <person name="Alvarado L."/>
            <person name="Longcore J."/>
            <person name="James T."/>
        </authorList>
    </citation>
    <scope>NUCLEOTIDE SEQUENCE [LARGE SCALE GENOMIC DNA]</scope>
    <source>
        <strain evidence="3 4">JEL423</strain>
    </source>
</reference>
<feature type="compositionally biased region" description="Polar residues" evidence="1">
    <location>
        <begin position="9"/>
        <end position="26"/>
    </location>
</feature>
<feature type="region of interest" description="Disordered" evidence="1">
    <location>
        <begin position="1"/>
        <end position="65"/>
    </location>
</feature>
<gene>
    <name evidence="3" type="ORF">BDEG_27163</name>
</gene>
<accession>A0A177WWR4</accession>
<keyword evidence="2" id="KW-1133">Transmembrane helix</keyword>
<reference evidence="3 4" key="2">
    <citation type="submission" date="2016-05" db="EMBL/GenBank/DDBJ databases">
        <title>Lineage-specific infection strategies underlie the spectrum of fungal disease in amphibians.</title>
        <authorList>
            <person name="Cuomo C.A."/>
            <person name="Farrer R.A."/>
            <person name="James T."/>
            <person name="Longcore J."/>
            <person name="Birren B."/>
        </authorList>
    </citation>
    <scope>NUCLEOTIDE SEQUENCE [LARGE SCALE GENOMIC DNA]</scope>
    <source>
        <strain evidence="3 4">JEL423</strain>
    </source>
</reference>
<evidence type="ECO:0000256" key="1">
    <source>
        <dbReference type="SAM" id="MobiDB-lite"/>
    </source>
</evidence>
<dbReference type="Proteomes" id="UP000077115">
    <property type="component" value="Unassembled WGS sequence"/>
</dbReference>
<dbReference type="STRING" id="403673.A0A177WWR4"/>
<sequence length="515" mass="57189">MYRNRMQSDKLQLQGSMQQQDSSSNYRGAGQPSPHDKKNNYGFQQMGDPMQNDPYGFQQQHGQYQESNPQMVAPNHYQTDPAYSNALIDLTPTNHDIFNQPQQPMNAGYGYSNYPTPTGTPYSSNDVCPPVMYQEPVAYEAAPMHSYVAPAMMAEAGTFHHPGDRLESVKSLYGDNSSYQQYINTAYGKDNLLPSPTSAKLHRTASRKLELNPNIPEGQHSTSKISAFLPAIFTSRNAVSGTNRDIVYPEVGEKKPPRYLFCLKSKRALYICLGSTFIVLLILGIIGYLYFPRNPNLQLLGIKPVRGSDHMSLGEGSAGLSVEAQFLMTVAVTNINRYPMVVTNMEMSAMIVPNATALEGVAFAIDGPVLHVPSGFSKQVGSGKRNITTQFDPHNNVTFPVTFDFKYTTNPVLSQDLILADILQACGFLNPPTTRPITIRTKTVSVVQGFDKLGYNPSFESEFKINCPPGSYPKQHLLLLKLLPRLNLEAQTRHPLDLELSTCCICLKTTFKFQT</sequence>
<dbReference type="AlphaFoldDB" id="A0A177WWR4"/>
<proteinExistence type="predicted"/>
<dbReference type="EMBL" id="DS022311">
    <property type="protein sequence ID" value="OAJ43850.1"/>
    <property type="molecule type" value="Genomic_DNA"/>
</dbReference>
<dbReference type="VEuPathDB" id="FungiDB:BDEG_27163"/>
<protein>
    <submittedName>
        <fullName evidence="3">Uncharacterized protein</fullName>
    </submittedName>
</protein>
<organism evidence="3 4">
    <name type="scientific">Batrachochytrium dendrobatidis (strain JEL423)</name>
    <dbReference type="NCBI Taxonomy" id="403673"/>
    <lineage>
        <taxon>Eukaryota</taxon>
        <taxon>Fungi</taxon>
        <taxon>Fungi incertae sedis</taxon>
        <taxon>Chytridiomycota</taxon>
        <taxon>Chytridiomycota incertae sedis</taxon>
        <taxon>Chytridiomycetes</taxon>
        <taxon>Rhizophydiales</taxon>
        <taxon>Rhizophydiales incertae sedis</taxon>
        <taxon>Batrachochytrium</taxon>
    </lineage>
</organism>
<keyword evidence="2" id="KW-0812">Transmembrane</keyword>
<evidence type="ECO:0000313" key="4">
    <source>
        <dbReference type="Proteomes" id="UP000077115"/>
    </source>
</evidence>
<evidence type="ECO:0000313" key="3">
    <source>
        <dbReference type="EMBL" id="OAJ43850.1"/>
    </source>
</evidence>